<dbReference type="AlphaFoldDB" id="A0A380WGL5"/>
<keyword evidence="1" id="KW-0472">Membrane</keyword>
<evidence type="ECO:0000313" key="3">
    <source>
        <dbReference type="Proteomes" id="UP000254701"/>
    </source>
</evidence>
<gene>
    <name evidence="2" type="ORF">NCTC10684_01071</name>
</gene>
<accession>A0A380WGL5</accession>
<evidence type="ECO:0000256" key="1">
    <source>
        <dbReference type="SAM" id="Phobius"/>
    </source>
</evidence>
<protein>
    <submittedName>
        <fullName evidence="2">Uncharacterized protein</fullName>
    </submittedName>
</protein>
<reference evidence="2 3" key="1">
    <citation type="submission" date="2018-06" db="EMBL/GenBank/DDBJ databases">
        <authorList>
            <consortium name="Pathogen Informatics"/>
            <person name="Doyle S."/>
        </authorList>
    </citation>
    <scope>NUCLEOTIDE SEQUENCE [LARGE SCALE GENOMIC DNA]</scope>
    <source>
        <strain evidence="2 3">NCTC10684</strain>
    </source>
</reference>
<sequence length="74" mass="8242">MVTGNDDEGPAESRRILERLSRESDHGGRSFVARHRYAAKEKGETSNGLYMLLGAVLAIALFFWLLSYIAVVKT</sequence>
<organism evidence="2 3">
    <name type="scientific">Aminobacter aminovorans</name>
    <name type="common">Chelatobacter heintzii</name>
    <dbReference type="NCBI Taxonomy" id="83263"/>
    <lineage>
        <taxon>Bacteria</taxon>
        <taxon>Pseudomonadati</taxon>
        <taxon>Pseudomonadota</taxon>
        <taxon>Alphaproteobacteria</taxon>
        <taxon>Hyphomicrobiales</taxon>
        <taxon>Phyllobacteriaceae</taxon>
        <taxon>Aminobacter</taxon>
    </lineage>
</organism>
<keyword evidence="1" id="KW-0812">Transmembrane</keyword>
<evidence type="ECO:0000313" key="2">
    <source>
        <dbReference type="EMBL" id="SUU87868.1"/>
    </source>
</evidence>
<feature type="transmembrane region" description="Helical" evidence="1">
    <location>
        <begin position="49"/>
        <end position="71"/>
    </location>
</feature>
<dbReference type="Proteomes" id="UP000254701">
    <property type="component" value="Unassembled WGS sequence"/>
</dbReference>
<name>A0A380WGL5_AMIAI</name>
<dbReference type="EMBL" id="UFSM01000001">
    <property type="protein sequence ID" value="SUU87868.1"/>
    <property type="molecule type" value="Genomic_DNA"/>
</dbReference>
<proteinExistence type="predicted"/>
<keyword evidence="1" id="KW-1133">Transmembrane helix</keyword>